<keyword evidence="3" id="KW-1185">Reference proteome</keyword>
<evidence type="ECO:0000313" key="3">
    <source>
        <dbReference type="Proteomes" id="UP001278500"/>
    </source>
</evidence>
<keyword evidence="1" id="KW-0732">Signal</keyword>
<sequence>MPLICFVSTANFLLTFMIPTFNAFSAINQCLLFARRSCRQILIQPHVGIVLFFVCQGMDGCDNWTTDLLMRTSSTPQAYLPIIVFMQIKKHHGAVGCVACDCDVLRVLLCSCFPFQGFEVSIATPGI</sequence>
<dbReference type="GeneID" id="87868739"/>
<dbReference type="EMBL" id="JAUEPP010000002">
    <property type="protein sequence ID" value="KAK3350631.1"/>
    <property type="molecule type" value="Genomic_DNA"/>
</dbReference>
<evidence type="ECO:0000313" key="2">
    <source>
        <dbReference type="EMBL" id="KAK3350631.1"/>
    </source>
</evidence>
<dbReference type="RefSeq" id="XP_062683926.1">
    <property type="nucleotide sequence ID" value="XM_062831585.1"/>
</dbReference>
<feature type="chain" id="PRO_5042191545" description="Secreted protein" evidence="1">
    <location>
        <begin position="24"/>
        <end position="127"/>
    </location>
</feature>
<protein>
    <recommendedName>
        <fullName evidence="4">Secreted protein</fullName>
    </recommendedName>
</protein>
<proteinExistence type="predicted"/>
<reference evidence="2" key="1">
    <citation type="journal article" date="2023" name="Mol. Phylogenet. Evol.">
        <title>Genome-scale phylogeny and comparative genomics of the fungal order Sordariales.</title>
        <authorList>
            <person name="Hensen N."/>
            <person name="Bonometti L."/>
            <person name="Westerberg I."/>
            <person name="Brannstrom I.O."/>
            <person name="Guillou S."/>
            <person name="Cros-Aarteil S."/>
            <person name="Calhoun S."/>
            <person name="Haridas S."/>
            <person name="Kuo A."/>
            <person name="Mondo S."/>
            <person name="Pangilinan J."/>
            <person name="Riley R."/>
            <person name="LaButti K."/>
            <person name="Andreopoulos B."/>
            <person name="Lipzen A."/>
            <person name="Chen C."/>
            <person name="Yan M."/>
            <person name="Daum C."/>
            <person name="Ng V."/>
            <person name="Clum A."/>
            <person name="Steindorff A."/>
            <person name="Ohm R.A."/>
            <person name="Martin F."/>
            <person name="Silar P."/>
            <person name="Natvig D.O."/>
            <person name="Lalanne C."/>
            <person name="Gautier V."/>
            <person name="Ament-Velasquez S.L."/>
            <person name="Kruys A."/>
            <person name="Hutchinson M.I."/>
            <person name="Powell A.J."/>
            <person name="Barry K."/>
            <person name="Miller A.N."/>
            <person name="Grigoriev I.V."/>
            <person name="Debuchy R."/>
            <person name="Gladieux P."/>
            <person name="Hiltunen Thoren M."/>
            <person name="Johannesson H."/>
        </authorList>
    </citation>
    <scope>NUCLEOTIDE SEQUENCE</scope>
    <source>
        <strain evidence="2">CBS 560.94</strain>
    </source>
</reference>
<evidence type="ECO:0008006" key="4">
    <source>
        <dbReference type="Google" id="ProtNLM"/>
    </source>
</evidence>
<comment type="caution">
    <text evidence="2">The sequence shown here is derived from an EMBL/GenBank/DDBJ whole genome shotgun (WGS) entry which is preliminary data.</text>
</comment>
<accession>A0AAE0JJY2</accession>
<reference evidence="2" key="2">
    <citation type="submission" date="2023-06" db="EMBL/GenBank/DDBJ databases">
        <authorList>
            <consortium name="Lawrence Berkeley National Laboratory"/>
            <person name="Haridas S."/>
            <person name="Hensen N."/>
            <person name="Bonometti L."/>
            <person name="Westerberg I."/>
            <person name="Brannstrom I.O."/>
            <person name="Guillou S."/>
            <person name="Cros-Aarteil S."/>
            <person name="Calhoun S."/>
            <person name="Kuo A."/>
            <person name="Mondo S."/>
            <person name="Pangilinan J."/>
            <person name="Riley R."/>
            <person name="Labutti K."/>
            <person name="Andreopoulos B."/>
            <person name="Lipzen A."/>
            <person name="Chen C."/>
            <person name="Yanf M."/>
            <person name="Daum C."/>
            <person name="Ng V."/>
            <person name="Clum A."/>
            <person name="Steindorff A."/>
            <person name="Ohm R."/>
            <person name="Martin F."/>
            <person name="Silar P."/>
            <person name="Natvig D."/>
            <person name="Lalanne C."/>
            <person name="Gautier V."/>
            <person name="Ament-Velasquez S.L."/>
            <person name="Kruys A."/>
            <person name="Hutchinson M.I."/>
            <person name="Powell A.J."/>
            <person name="Barry K."/>
            <person name="Miller A.N."/>
            <person name="Grigoriev I.V."/>
            <person name="Debuchy R."/>
            <person name="Gladieux P."/>
            <person name="Thoren M.H."/>
            <person name="Johannesson H."/>
        </authorList>
    </citation>
    <scope>NUCLEOTIDE SEQUENCE</scope>
    <source>
        <strain evidence="2">CBS 560.94</strain>
    </source>
</reference>
<gene>
    <name evidence="2" type="ORF">B0H65DRAFT_93134</name>
</gene>
<dbReference type="AlphaFoldDB" id="A0AAE0JJY2"/>
<dbReference type="Proteomes" id="UP001278500">
    <property type="component" value="Unassembled WGS sequence"/>
</dbReference>
<name>A0AAE0JJY2_9PEZI</name>
<organism evidence="2 3">
    <name type="scientific">Neurospora tetraspora</name>
    <dbReference type="NCBI Taxonomy" id="94610"/>
    <lineage>
        <taxon>Eukaryota</taxon>
        <taxon>Fungi</taxon>
        <taxon>Dikarya</taxon>
        <taxon>Ascomycota</taxon>
        <taxon>Pezizomycotina</taxon>
        <taxon>Sordariomycetes</taxon>
        <taxon>Sordariomycetidae</taxon>
        <taxon>Sordariales</taxon>
        <taxon>Sordariaceae</taxon>
        <taxon>Neurospora</taxon>
    </lineage>
</organism>
<feature type="signal peptide" evidence="1">
    <location>
        <begin position="1"/>
        <end position="23"/>
    </location>
</feature>
<evidence type="ECO:0000256" key="1">
    <source>
        <dbReference type="SAM" id="SignalP"/>
    </source>
</evidence>